<dbReference type="GO" id="GO:0005829">
    <property type="term" value="C:cytosol"/>
    <property type="evidence" value="ECO:0007669"/>
    <property type="project" value="TreeGrafter"/>
</dbReference>
<proteinExistence type="predicted"/>
<dbReference type="SUPFAM" id="SSF53743">
    <property type="entry name" value="FucI/AraA N-terminal and middle domains"/>
    <property type="match status" value="1"/>
</dbReference>
<gene>
    <name evidence="6" type="ORF">HDA39_006256</name>
</gene>
<dbReference type="Gene3D" id="3.40.50.10940">
    <property type="match status" value="1"/>
</dbReference>
<dbReference type="AlphaFoldDB" id="A0A7W9MXM8"/>
<dbReference type="CDD" id="cd00578">
    <property type="entry name" value="L-fuc_L-ara-isomerases"/>
    <property type="match status" value="1"/>
</dbReference>
<keyword evidence="3" id="KW-0464">Manganese</keyword>
<accession>A0A7W9MXM8</accession>
<evidence type="ECO:0000256" key="2">
    <source>
        <dbReference type="ARBA" id="ARBA00022935"/>
    </source>
</evidence>
<dbReference type="EC" id="5.3.1.4" evidence="6"/>
<keyword evidence="2" id="KW-0054">Arabinose catabolism</keyword>
<dbReference type="SUPFAM" id="SSF50443">
    <property type="entry name" value="FucI/AraA C-terminal domain-like"/>
    <property type="match status" value="1"/>
</dbReference>
<dbReference type="GO" id="GO:0019569">
    <property type="term" value="P:L-arabinose catabolic process to D-xylulose 5-phosphate"/>
    <property type="evidence" value="ECO:0007669"/>
    <property type="project" value="TreeGrafter"/>
</dbReference>
<evidence type="ECO:0000256" key="5">
    <source>
        <dbReference type="ARBA" id="ARBA00023277"/>
    </source>
</evidence>
<keyword evidence="4 6" id="KW-0413">Isomerase</keyword>
<keyword evidence="5" id="KW-0119">Carbohydrate metabolism</keyword>
<dbReference type="GO" id="GO:0008733">
    <property type="term" value="F:L-arabinose isomerase activity"/>
    <property type="evidence" value="ECO:0007669"/>
    <property type="project" value="UniProtKB-EC"/>
</dbReference>
<name>A0A7W9MXM8_9ACTN</name>
<organism evidence="6 7">
    <name type="scientific">Kribbella italica</name>
    <dbReference type="NCBI Taxonomy" id="1540520"/>
    <lineage>
        <taxon>Bacteria</taxon>
        <taxon>Bacillati</taxon>
        <taxon>Actinomycetota</taxon>
        <taxon>Actinomycetes</taxon>
        <taxon>Propionibacteriales</taxon>
        <taxon>Kribbellaceae</taxon>
        <taxon>Kribbella</taxon>
    </lineage>
</organism>
<comment type="caution">
    <text evidence="6">The sequence shown here is derived from an EMBL/GenBank/DDBJ whole genome shotgun (WGS) entry which is preliminary data.</text>
</comment>
<dbReference type="RefSeq" id="WP_184801255.1">
    <property type="nucleotide sequence ID" value="NZ_JACHMY010000001.1"/>
</dbReference>
<dbReference type="InterPro" id="IPR038583">
    <property type="entry name" value="AraA_N_sf"/>
</dbReference>
<dbReference type="InterPro" id="IPR003762">
    <property type="entry name" value="Lara_isomerase"/>
</dbReference>
<keyword evidence="7" id="KW-1185">Reference proteome</keyword>
<keyword evidence="1" id="KW-0479">Metal-binding</keyword>
<sequence>MWSADPARSVDGGGLLPWVEPRKTRIGLVAGGLGAYWPQFPELLPQLQASARRVAGRFGEFDCEVVDVGFISDAQEGAAAAEKLRLADCDLIVGFLTTYMTASMLVPVAQRSGAPVLLLNLQPTEAMDHASFDTGAWLAYCGACPLPEMANAFERCGIDFRSVSGYLEDERAWTRIRRWLKAAGIRAAFRHGRHGLLGHLYPGMMDVITDPTLVSAQLGGHVEILEIDDLRVRVEKVTAAETEARMKVAQEVFTLDDSVVEDDFRWGATVSVALDRLVEDFQLDTLAYYHRGLDGETHERVAAGMILGASLLTARGVPAAGEYELRTSLAMLMMDKLGAGGSFTELQALNFHDNVVEMGHDGPAHLAISSAKPLLRGLGVYHGKRGWGVSVEFDVAHGPVTALGLGQLRDGTFKLIASEGEVVPGPLLQIGNTTSRVDFGCDPGEWTDAWSASGVAHHWALGTGHQVADLKAVSSLLHLPLEVINPS</sequence>
<evidence type="ECO:0000256" key="1">
    <source>
        <dbReference type="ARBA" id="ARBA00022723"/>
    </source>
</evidence>
<dbReference type="PANTHER" id="PTHR38464:SF1">
    <property type="entry name" value="L-ARABINOSE ISOMERASE"/>
    <property type="match status" value="1"/>
</dbReference>
<protein>
    <submittedName>
        <fullName evidence="6">L-arabinose isomerase</fullName>
        <ecNumber evidence="6">5.3.1.4</ecNumber>
    </submittedName>
</protein>
<dbReference type="InterPro" id="IPR009015">
    <property type="entry name" value="Fucose_isomerase_N/cen_sf"/>
</dbReference>
<evidence type="ECO:0000313" key="6">
    <source>
        <dbReference type="EMBL" id="MBB5839522.1"/>
    </source>
</evidence>
<evidence type="ECO:0000256" key="3">
    <source>
        <dbReference type="ARBA" id="ARBA00023211"/>
    </source>
</evidence>
<evidence type="ECO:0000256" key="4">
    <source>
        <dbReference type="ARBA" id="ARBA00023235"/>
    </source>
</evidence>
<dbReference type="InterPro" id="IPR004216">
    <property type="entry name" value="Fuc/Ara_isomerase_C"/>
</dbReference>
<dbReference type="Proteomes" id="UP000549971">
    <property type="component" value="Unassembled WGS sequence"/>
</dbReference>
<evidence type="ECO:0000313" key="7">
    <source>
        <dbReference type="Proteomes" id="UP000549971"/>
    </source>
</evidence>
<reference evidence="6 7" key="1">
    <citation type="submission" date="2020-08" db="EMBL/GenBank/DDBJ databases">
        <title>Sequencing the genomes of 1000 actinobacteria strains.</title>
        <authorList>
            <person name="Klenk H.-P."/>
        </authorList>
    </citation>
    <scope>NUCLEOTIDE SEQUENCE [LARGE SCALE GENOMIC DNA]</scope>
    <source>
        <strain evidence="6 7">DSM 28967</strain>
    </source>
</reference>
<dbReference type="GO" id="GO:0046872">
    <property type="term" value="F:metal ion binding"/>
    <property type="evidence" value="ECO:0007669"/>
    <property type="project" value="UniProtKB-KW"/>
</dbReference>
<dbReference type="EMBL" id="JACHMY010000001">
    <property type="protein sequence ID" value="MBB5839522.1"/>
    <property type="molecule type" value="Genomic_DNA"/>
</dbReference>
<dbReference type="PANTHER" id="PTHR38464">
    <property type="entry name" value="L-ARABINOSE ISOMERASE"/>
    <property type="match status" value="1"/>
</dbReference>